<keyword evidence="2" id="KW-1185">Reference proteome</keyword>
<evidence type="ECO:0000313" key="1">
    <source>
        <dbReference type="EMBL" id="VDM92941.1"/>
    </source>
</evidence>
<dbReference type="OrthoDB" id="10484237at2759"/>
<reference evidence="1 2" key="1">
    <citation type="submission" date="2018-08" db="EMBL/GenBank/DDBJ databases">
        <authorList>
            <person name="Laetsch R D."/>
            <person name="Stevens L."/>
            <person name="Kumar S."/>
            <person name="Blaxter L. M."/>
        </authorList>
    </citation>
    <scope>NUCLEOTIDE SEQUENCE [LARGE SCALE GENOMIC DNA]</scope>
</reference>
<dbReference type="AlphaFoldDB" id="A0A3P7M966"/>
<organism evidence="1 2">
    <name type="scientific">Litomosoides sigmodontis</name>
    <name type="common">Filarial nematode worm</name>
    <dbReference type="NCBI Taxonomy" id="42156"/>
    <lineage>
        <taxon>Eukaryota</taxon>
        <taxon>Metazoa</taxon>
        <taxon>Ecdysozoa</taxon>
        <taxon>Nematoda</taxon>
        <taxon>Chromadorea</taxon>
        <taxon>Rhabditida</taxon>
        <taxon>Spirurina</taxon>
        <taxon>Spiruromorpha</taxon>
        <taxon>Filarioidea</taxon>
        <taxon>Onchocercidae</taxon>
        <taxon>Litomosoides</taxon>
    </lineage>
</organism>
<evidence type="ECO:0000313" key="2">
    <source>
        <dbReference type="Proteomes" id="UP000277928"/>
    </source>
</evidence>
<dbReference type="OMA" id="ANYHASE"/>
<name>A0A3P7M966_LITSI</name>
<accession>A0A3P7M966</accession>
<gene>
    <name evidence="1" type="ORF">NLS_LOCUS9986</name>
</gene>
<feature type="non-terminal residue" evidence="1">
    <location>
        <position position="95"/>
    </location>
</feature>
<proteinExistence type="predicted"/>
<dbReference type="Proteomes" id="UP000277928">
    <property type="component" value="Unassembled WGS sequence"/>
</dbReference>
<protein>
    <submittedName>
        <fullName evidence="1">Uncharacterized protein</fullName>
    </submittedName>
</protein>
<dbReference type="EMBL" id="UYRX01002228">
    <property type="protein sequence ID" value="VDM92941.1"/>
    <property type="molecule type" value="Genomic_DNA"/>
</dbReference>
<sequence>MKHYQSEAVQQRLKLLFDVLLRGFSSFANYHASEVAWLKARLKSLPSDKLNEQEILQKELEIAEKNEKLYAKHADRISELHGQYFEQIVVYNNMK</sequence>